<evidence type="ECO:0000313" key="4">
    <source>
        <dbReference type="Proteomes" id="UP000199450"/>
    </source>
</evidence>
<keyword evidence="1" id="KW-1133">Transmembrane helix</keyword>
<feature type="transmembrane region" description="Helical" evidence="1">
    <location>
        <begin position="121"/>
        <end position="143"/>
    </location>
</feature>
<evidence type="ECO:0008006" key="5">
    <source>
        <dbReference type="Google" id="ProtNLM"/>
    </source>
</evidence>
<accession>A0A1H7ZBY3</accession>
<evidence type="ECO:0000256" key="1">
    <source>
        <dbReference type="SAM" id="Phobius"/>
    </source>
</evidence>
<keyword evidence="2" id="KW-0732">Signal</keyword>
<dbReference type="STRING" id="295069.SAMN05421856_104125"/>
<name>A0A1H7ZBY3_9FLAO</name>
<proteinExistence type="predicted"/>
<dbReference type="RefSeq" id="WP_089999830.1">
    <property type="nucleotide sequence ID" value="NZ_FOBV01000004.1"/>
</dbReference>
<feature type="chain" id="PRO_5011593817" description="DUF4129 domain-containing protein" evidence="2">
    <location>
        <begin position="20"/>
        <end position="266"/>
    </location>
</feature>
<keyword evidence="4" id="KW-1185">Reference proteome</keyword>
<organism evidence="3 4">
    <name type="scientific">Chryseobacterium taichungense</name>
    <dbReference type="NCBI Taxonomy" id="295069"/>
    <lineage>
        <taxon>Bacteria</taxon>
        <taxon>Pseudomonadati</taxon>
        <taxon>Bacteroidota</taxon>
        <taxon>Flavobacteriia</taxon>
        <taxon>Flavobacteriales</taxon>
        <taxon>Weeksellaceae</taxon>
        <taxon>Chryseobacterium group</taxon>
        <taxon>Chryseobacterium</taxon>
    </lineage>
</organism>
<protein>
    <recommendedName>
        <fullName evidence="5">DUF4129 domain-containing protein</fullName>
    </recommendedName>
</protein>
<gene>
    <name evidence="3" type="ORF">SAMN05421856_104125</name>
</gene>
<feature type="signal peptide" evidence="2">
    <location>
        <begin position="1"/>
        <end position="19"/>
    </location>
</feature>
<keyword evidence="1" id="KW-0472">Membrane</keyword>
<evidence type="ECO:0000256" key="2">
    <source>
        <dbReference type="SAM" id="SignalP"/>
    </source>
</evidence>
<dbReference type="AlphaFoldDB" id="A0A1H7ZBY3"/>
<evidence type="ECO:0000313" key="3">
    <source>
        <dbReference type="EMBL" id="SEM55009.1"/>
    </source>
</evidence>
<dbReference type="OrthoDB" id="5491447at2"/>
<sequence>MNKFFFISLIFISVVHVHAQTQDDPPPPVAEVYVDSLNTGHYKNMYRADSVLLQKPITENTNYPKKFKENIQSRYKGKDFDYTTVKPRMSLWQKLMAKIAKILNSIFGETIFTKSGNIAGILVRLFAILLVGFLLYFIIKYLISKDGNFLFGKKNKKVTIKDEELRENIHEINFPESILKFEKSGDFRSAVRYQFLFVLKKLSDKKLITWNPEKTNKDYVAELKAAHLKDEFFNLSYIFDYVWYGEFNISEESYQKFKTQYQSFKP</sequence>
<keyword evidence="1" id="KW-0812">Transmembrane</keyword>
<dbReference type="Proteomes" id="UP000199450">
    <property type="component" value="Unassembled WGS sequence"/>
</dbReference>
<reference evidence="4" key="1">
    <citation type="submission" date="2016-10" db="EMBL/GenBank/DDBJ databases">
        <authorList>
            <person name="Varghese N."/>
            <person name="Submissions S."/>
        </authorList>
    </citation>
    <scope>NUCLEOTIDE SEQUENCE [LARGE SCALE GENOMIC DNA]</scope>
    <source>
        <strain evidence="4">DSM 17453</strain>
    </source>
</reference>
<dbReference type="EMBL" id="FOBV01000004">
    <property type="protein sequence ID" value="SEM55009.1"/>
    <property type="molecule type" value="Genomic_DNA"/>
</dbReference>